<dbReference type="InterPro" id="IPR037479">
    <property type="entry name" value="Tauto_MSAD"/>
</dbReference>
<evidence type="ECO:0000313" key="1">
    <source>
        <dbReference type="EMBL" id="SCM76859.1"/>
    </source>
</evidence>
<dbReference type="InterPro" id="IPR014347">
    <property type="entry name" value="Tautomerase/MIF_sf"/>
</dbReference>
<dbReference type="EMBL" id="FMJD01000008">
    <property type="protein sequence ID" value="SCM76859.1"/>
    <property type="molecule type" value="Genomic_DNA"/>
</dbReference>
<dbReference type="SUPFAM" id="SSF55331">
    <property type="entry name" value="Tautomerase/MIF"/>
    <property type="match status" value="1"/>
</dbReference>
<dbReference type="EC" id="5.3.2.-" evidence="1"/>
<name>A0A212LHK0_9HYPH</name>
<reference evidence="1" key="1">
    <citation type="submission" date="2016-08" db="EMBL/GenBank/DDBJ databases">
        <authorList>
            <person name="Seilhamer J.J."/>
        </authorList>
    </citation>
    <scope>NUCLEOTIDE SEQUENCE</scope>
    <source>
        <strain evidence="1">86</strain>
    </source>
</reference>
<organism evidence="1">
    <name type="scientific">uncultured Pleomorphomonas sp</name>
    <dbReference type="NCBI Taxonomy" id="442121"/>
    <lineage>
        <taxon>Bacteria</taxon>
        <taxon>Pseudomonadati</taxon>
        <taxon>Pseudomonadota</taxon>
        <taxon>Alphaproteobacteria</taxon>
        <taxon>Hyphomicrobiales</taxon>
        <taxon>Pleomorphomonadaceae</taxon>
        <taxon>Pleomorphomonas</taxon>
        <taxon>environmental samples</taxon>
    </lineage>
</organism>
<dbReference type="PANTHER" id="PTHR38460:SF1">
    <property type="entry name" value="TAUTOMERASE YOLI-RELATED"/>
    <property type="match status" value="1"/>
</dbReference>
<gene>
    <name evidence="1" type="primary">yolI</name>
    <name evidence="1" type="ORF">KL86PLE_40664</name>
</gene>
<dbReference type="AlphaFoldDB" id="A0A212LHK0"/>
<keyword evidence="1" id="KW-0413">Isomerase</keyword>
<dbReference type="RefSeq" id="WP_100083507.1">
    <property type="nucleotide sequence ID" value="NZ_LT608334.1"/>
</dbReference>
<protein>
    <submittedName>
        <fullName evidence="1">Putative tautomerase YolI</fullName>
        <ecNumber evidence="1">5.3.2.-</ecNumber>
    </submittedName>
</protein>
<sequence>MPLMKFHIYRGRSAEEIEAFLDAAHAAMVRSFHVPERDRYQVVTEHQRSHMKALDTGLDIPRTDKFVLVEVVSRPRSREEKLAFYKNLCDDLGEKCQISPDDIMVSFVLNSDADWSFGKGRAQFLTGDL</sequence>
<proteinExistence type="predicted"/>
<dbReference type="PANTHER" id="PTHR38460">
    <property type="entry name" value="TAUTOMERASE YOLI-RELATED"/>
    <property type="match status" value="1"/>
</dbReference>
<accession>A0A212LHK0</accession>
<dbReference type="Pfam" id="PF14552">
    <property type="entry name" value="Tautomerase_2"/>
    <property type="match status" value="1"/>
</dbReference>
<dbReference type="GO" id="GO:0016853">
    <property type="term" value="F:isomerase activity"/>
    <property type="evidence" value="ECO:0007669"/>
    <property type="project" value="UniProtKB-KW"/>
</dbReference>
<dbReference type="Gene3D" id="3.30.429.10">
    <property type="entry name" value="Macrophage Migration Inhibitory Factor"/>
    <property type="match status" value="1"/>
</dbReference>